<dbReference type="Pfam" id="PF00078">
    <property type="entry name" value="RVT_1"/>
    <property type="match status" value="1"/>
</dbReference>
<dbReference type="InterPro" id="IPR000477">
    <property type="entry name" value="RT_dom"/>
</dbReference>
<dbReference type="PANTHER" id="PTHR24559:SF444">
    <property type="entry name" value="REVERSE TRANSCRIPTASE DOMAIN-CONTAINING PROTEIN"/>
    <property type="match status" value="1"/>
</dbReference>
<feature type="region of interest" description="Disordered" evidence="1">
    <location>
        <begin position="78"/>
        <end position="104"/>
    </location>
</feature>
<dbReference type="SUPFAM" id="SSF56672">
    <property type="entry name" value="DNA/RNA polymerases"/>
    <property type="match status" value="1"/>
</dbReference>
<evidence type="ECO:0000256" key="1">
    <source>
        <dbReference type="SAM" id="MobiDB-lite"/>
    </source>
</evidence>
<dbReference type="AlphaFoldDB" id="A0A6P5U3Q1"/>
<dbReference type="InterPro" id="IPR053134">
    <property type="entry name" value="RNA-dir_DNA_polymerase"/>
</dbReference>
<protein>
    <submittedName>
        <fullName evidence="4">Uncharacterized protein LOC110773737</fullName>
    </submittedName>
</protein>
<feature type="domain" description="Reverse transcriptase" evidence="2">
    <location>
        <begin position="171"/>
        <end position="259"/>
    </location>
</feature>
<dbReference type="GeneID" id="110773737"/>
<dbReference type="InterPro" id="IPR043502">
    <property type="entry name" value="DNA/RNA_pol_sf"/>
</dbReference>
<evidence type="ECO:0000259" key="2">
    <source>
        <dbReference type="Pfam" id="PF00078"/>
    </source>
</evidence>
<accession>A0A6P5U3Q1</accession>
<dbReference type="Gene3D" id="3.10.10.10">
    <property type="entry name" value="HIV Type 1 Reverse Transcriptase, subunit A, domain 1"/>
    <property type="match status" value="1"/>
</dbReference>
<dbReference type="PANTHER" id="PTHR24559">
    <property type="entry name" value="TRANSPOSON TY3-I GAG-POL POLYPROTEIN"/>
    <property type="match status" value="1"/>
</dbReference>
<dbReference type="RefSeq" id="XP_021833952.1">
    <property type="nucleotide sequence ID" value="XM_021978260.1"/>
</dbReference>
<sequence length="260" mass="28757">MVYDQFLVVDCPTAYNVIVGRTALTAIKAHLSLHILLMKFPTCYGTGAIRGDQVSARNCYATALKSAAPQKQKETFTVPGLLNGNEPVDDPSEETPTPVAQPAGDLETVALDERQPDRCVRIGTMLNTTLRAEFIQFLRQNSEVFAWSYNDMPGISPDIISHKLSISPAFKPAKGGWRMCQDYTDLNKACLKDSFPLPRIDQLVDATAGHELLSFMDAYSGYNQIFMHPADSEHMAFITDKGLYCYNIMPFGLKNAGATY</sequence>
<name>A0A6P5U3Q1_PRUAV</name>
<organism evidence="3 4">
    <name type="scientific">Prunus avium</name>
    <name type="common">Cherry</name>
    <name type="synonym">Cerasus avium</name>
    <dbReference type="NCBI Taxonomy" id="42229"/>
    <lineage>
        <taxon>Eukaryota</taxon>
        <taxon>Viridiplantae</taxon>
        <taxon>Streptophyta</taxon>
        <taxon>Embryophyta</taxon>
        <taxon>Tracheophyta</taxon>
        <taxon>Spermatophyta</taxon>
        <taxon>Magnoliopsida</taxon>
        <taxon>eudicotyledons</taxon>
        <taxon>Gunneridae</taxon>
        <taxon>Pentapetalae</taxon>
        <taxon>rosids</taxon>
        <taxon>fabids</taxon>
        <taxon>Rosales</taxon>
        <taxon>Rosaceae</taxon>
        <taxon>Amygdaloideae</taxon>
        <taxon>Amygdaleae</taxon>
        <taxon>Prunus</taxon>
    </lineage>
</organism>
<dbReference type="CDD" id="cd01647">
    <property type="entry name" value="RT_LTR"/>
    <property type="match status" value="1"/>
</dbReference>
<dbReference type="Gene3D" id="3.30.70.270">
    <property type="match status" value="1"/>
</dbReference>
<dbReference type="InterPro" id="IPR043128">
    <property type="entry name" value="Rev_trsase/Diguanyl_cyclase"/>
</dbReference>
<gene>
    <name evidence="4" type="primary">LOC110773737</name>
</gene>
<proteinExistence type="predicted"/>
<evidence type="ECO:0000313" key="4">
    <source>
        <dbReference type="RefSeq" id="XP_021833952.1"/>
    </source>
</evidence>
<dbReference type="KEGG" id="pavi:110773737"/>
<evidence type="ECO:0000313" key="3">
    <source>
        <dbReference type="Proteomes" id="UP000515124"/>
    </source>
</evidence>
<keyword evidence="3" id="KW-1185">Reference proteome</keyword>
<dbReference type="Proteomes" id="UP000515124">
    <property type="component" value="Unplaced"/>
</dbReference>
<reference evidence="4" key="1">
    <citation type="submission" date="2025-08" db="UniProtKB">
        <authorList>
            <consortium name="RefSeq"/>
        </authorList>
    </citation>
    <scope>IDENTIFICATION</scope>
</reference>